<dbReference type="NCBIfam" id="TIGR01784">
    <property type="entry name" value="T_den_put_tspse"/>
    <property type="match status" value="1"/>
</dbReference>
<evidence type="ECO:0000313" key="1">
    <source>
        <dbReference type="EMBL" id="MDO7019549.1"/>
    </source>
</evidence>
<proteinExistence type="predicted"/>
<keyword evidence="2" id="KW-1185">Reference proteome</keyword>
<dbReference type="Proteomes" id="UP001175147">
    <property type="component" value="Unassembled WGS sequence"/>
</dbReference>
<protein>
    <submittedName>
        <fullName evidence="1">Rpn family recombination-promoting nuclease/putative transposase</fullName>
    </submittedName>
</protein>
<dbReference type="RefSeq" id="WP_304384253.1">
    <property type="nucleotide sequence ID" value="NZ_JAUPBL010000005.1"/>
</dbReference>
<reference evidence="1" key="1">
    <citation type="submission" date="2023-07" db="EMBL/GenBank/DDBJ databases">
        <title>Mucosal microbiota of week-old chicken and adult hens.</title>
        <authorList>
            <person name="Volf J."/>
            <person name="Karasova D."/>
            <person name="Crhanova M."/>
            <person name="Faldynova M."/>
            <person name="Prikrylova H."/>
            <person name="Zeman M."/>
            <person name="Babak V."/>
            <person name="Rajova J."/>
            <person name="Rychlik I."/>
        </authorList>
    </citation>
    <scope>NUCLEOTIDE SEQUENCE</scope>
    <source>
        <strain evidence="1">ET902</strain>
    </source>
</reference>
<dbReference type="InterPro" id="IPR010106">
    <property type="entry name" value="RpnA"/>
</dbReference>
<dbReference type="PANTHER" id="PTHR41317:SF1">
    <property type="entry name" value="PD-(D_E)XK NUCLEASE FAMILY TRANSPOSASE"/>
    <property type="match status" value="1"/>
</dbReference>
<accession>A0ABT8YWN3</accession>
<sequence length="301" mass="35615">MEYSEYLEKLKKEIITVDNINRINDCYIRYLFSEKGNERIILSFINSVMKNMNFKTFVKAEILNPFNLSKYLESKESVMDIRCTTDSGEVVIIEIQSQGNIEFIYRSLFYWANGYAVMLNKGDNYNNLCPVISINILNFNLMYDINDIHTCYVLKEIKHNRILTNHCQLHYIELPKFNFNSSYDEAEKKFLSWLKFFKGDKMENLLKEDTIFEEVKLKSESFVHTNPLIDSYRRKEADEYFNKRMLDYELAEAERKGISKGIEKGIEKEKYVLAKNMKNENLDIKLISKITGLSTEEILKL</sequence>
<organism evidence="1 2">
    <name type="scientific">Brachyspira innocens</name>
    <dbReference type="NCBI Taxonomy" id="13264"/>
    <lineage>
        <taxon>Bacteria</taxon>
        <taxon>Pseudomonadati</taxon>
        <taxon>Spirochaetota</taxon>
        <taxon>Spirochaetia</taxon>
        <taxon>Brachyspirales</taxon>
        <taxon>Brachyspiraceae</taxon>
        <taxon>Brachyspira</taxon>
    </lineage>
</organism>
<evidence type="ECO:0000313" key="2">
    <source>
        <dbReference type="Proteomes" id="UP001175147"/>
    </source>
</evidence>
<gene>
    <name evidence="1" type="ORF">Q5M86_02040</name>
</gene>
<comment type="caution">
    <text evidence="1">The sequence shown here is derived from an EMBL/GenBank/DDBJ whole genome shotgun (WGS) entry which is preliminary data.</text>
</comment>
<dbReference type="Pfam" id="PF12784">
    <property type="entry name" value="PDDEXK_2"/>
    <property type="match status" value="1"/>
</dbReference>
<name>A0ABT8YWN3_9SPIR</name>
<dbReference type="EMBL" id="JAUPBM010000012">
    <property type="protein sequence ID" value="MDO7019549.1"/>
    <property type="molecule type" value="Genomic_DNA"/>
</dbReference>
<dbReference type="PANTHER" id="PTHR41317">
    <property type="entry name" value="PD-(D_E)XK NUCLEASE FAMILY TRANSPOSASE"/>
    <property type="match status" value="1"/>
</dbReference>